<dbReference type="SUPFAM" id="SSF51126">
    <property type="entry name" value="Pectin lyase-like"/>
    <property type="match status" value="1"/>
</dbReference>
<dbReference type="Gene3D" id="2.60.120.560">
    <property type="entry name" value="Exo-inulinase, domain 1"/>
    <property type="match status" value="2"/>
</dbReference>
<dbReference type="InterPro" id="IPR008964">
    <property type="entry name" value="Invasin/intimin_cell_adhesion"/>
</dbReference>
<feature type="compositionally biased region" description="Basic and acidic residues" evidence="1">
    <location>
        <begin position="1601"/>
        <end position="1627"/>
    </location>
</feature>
<keyword evidence="5" id="KW-1185">Reference proteome</keyword>
<dbReference type="PANTHER" id="PTHR36453">
    <property type="entry name" value="SECRETED PROTEIN-RELATED"/>
    <property type="match status" value="1"/>
</dbReference>
<dbReference type="SMART" id="SM00635">
    <property type="entry name" value="BID_2"/>
    <property type="match status" value="4"/>
</dbReference>
<dbReference type="EMBL" id="VCIW01000026">
    <property type="protein sequence ID" value="TLS48943.1"/>
    <property type="molecule type" value="Genomic_DNA"/>
</dbReference>
<proteinExistence type="predicted"/>
<feature type="domain" description="BIG2" evidence="3">
    <location>
        <begin position="1251"/>
        <end position="1327"/>
    </location>
</feature>
<gene>
    <name evidence="4" type="ORF">FE782_27785</name>
</gene>
<dbReference type="InterPro" id="IPR012334">
    <property type="entry name" value="Pectin_lyas_fold"/>
</dbReference>
<dbReference type="InterPro" id="IPR039448">
    <property type="entry name" value="Beta_helix"/>
</dbReference>
<dbReference type="OrthoDB" id="9760240at2"/>
<evidence type="ECO:0000259" key="3">
    <source>
        <dbReference type="SMART" id="SM00635"/>
    </source>
</evidence>
<dbReference type="InterPro" id="IPR006626">
    <property type="entry name" value="PbH1"/>
</dbReference>
<dbReference type="SMART" id="SM00710">
    <property type="entry name" value="PbH1"/>
    <property type="match status" value="7"/>
</dbReference>
<feature type="signal peptide" evidence="2">
    <location>
        <begin position="1"/>
        <end position="24"/>
    </location>
</feature>
<feature type="region of interest" description="Disordered" evidence="1">
    <location>
        <begin position="1600"/>
        <end position="1627"/>
    </location>
</feature>
<evidence type="ECO:0000313" key="5">
    <source>
        <dbReference type="Proteomes" id="UP000309676"/>
    </source>
</evidence>
<feature type="domain" description="BIG2" evidence="3">
    <location>
        <begin position="1516"/>
        <end position="1599"/>
    </location>
</feature>
<organism evidence="4 5">
    <name type="scientific">Paenibacillus antri</name>
    <dbReference type="NCBI Taxonomy" id="2582848"/>
    <lineage>
        <taxon>Bacteria</taxon>
        <taxon>Bacillati</taxon>
        <taxon>Bacillota</taxon>
        <taxon>Bacilli</taxon>
        <taxon>Bacillales</taxon>
        <taxon>Paenibacillaceae</taxon>
        <taxon>Paenibacillus</taxon>
    </lineage>
</organism>
<dbReference type="Gene3D" id="2.60.40.1080">
    <property type="match status" value="4"/>
</dbReference>
<feature type="domain" description="BIG2" evidence="3">
    <location>
        <begin position="993"/>
        <end position="1069"/>
    </location>
</feature>
<dbReference type="Proteomes" id="UP000309676">
    <property type="component" value="Unassembled WGS sequence"/>
</dbReference>
<feature type="domain" description="BIG2" evidence="3">
    <location>
        <begin position="733"/>
        <end position="809"/>
    </location>
</feature>
<evidence type="ECO:0000256" key="2">
    <source>
        <dbReference type="SAM" id="SignalP"/>
    </source>
</evidence>
<reference evidence="4 5" key="1">
    <citation type="submission" date="2019-05" db="EMBL/GenBank/DDBJ databases">
        <authorList>
            <person name="Narsing Rao M.P."/>
            <person name="Li W.J."/>
        </authorList>
    </citation>
    <scope>NUCLEOTIDE SEQUENCE [LARGE SCALE GENOMIC DNA]</scope>
    <source>
        <strain evidence="4 5">SYSU_K30003</strain>
    </source>
</reference>
<evidence type="ECO:0000313" key="4">
    <source>
        <dbReference type="EMBL" id="TLS48943.1"/>
    </source>
</evidence>
<dbReference type="Gene3D" id="2.160.20.10">
    <property type="entry name" value="Single-stranded right-handed beta-helix, Pectin lyase-like"/>
    <property type="match status" value="2"/>
</dbReference>
<sequence length="1627" mass="176501">MFRRSLLAGLVVCMLAAMWPPASAQAEEGGATIYVSPDGSDSNSGAENDPLRTLEGARDAIRALKSDGGLPAGGVTVLLREGTYERLDTFELTAEDSGTAEAPIVYRSYPGETVRLSGGAALSRDSFVPVDDSEVLRRIVDEGARGRVLQVDLRSLGIEDYGEMSRHGYWKANDVSLVPPMELYVGGQGMTLARWPNDATVQMGDILDPGPTVNDPDLQERGGTFRYAYDRPKYWTEAEDIWLDGIFGYSWEWSYNKVASIDTANKTITLQYGEMSGLLKNWYPDFHFAQNLLEEIDAPGEYYIDRNAGILYFLPNAAFASGHGEVVVTMLKKPMIRTVNASYIRFEALALEYGRDTAAVILGGENVVIANSDISNFTNGGVLINSPGRYVYDGVEGDLFGREHAVVSTHLHHIGGTAVTLNGGDRTTLEPGNNRVENSHIHDFAYYHKAYNPGVLFFGVGHRASGNEIHDAPHPGIIVYGNDHVIEYNEIYDICKDFQDLGAIYMNAGMVPHERGNVVYRNYFHHIGEDKHGVEGVYPDNMTMGMRIEENIFYRMGNDAIKSGTGSYITATNNMFIDTYVPYDNYEMFMSREPGNRVDRDYMPAWQALFEQYNDFVGTPYLEKYPELATFFEEDRYFPTTNRFANNVIYNPTLARSAQTNEHGARDIHNLLQYENNWVASADPGFVDAAAGDFRLVEGAEVFERVPGFREIPFEQIGTQGKVGIPHAPDAIGVAGVYLGEELVVEVGKTAAAGAEVVPWNATNRSVRYTVDDPTVAEVDADGNVTGVSPGVTVLTAASAEDPSIADTAVVTVIEGDGVLSFTDFESGGGGWLVDANHSIEEDETGNHWYRIVDGANSQTSKLFSNYALEYKLRTPETFEPGASFLMYERNGANGSGYVQYKDTADGSVWTLFDSQWRTLKAVSSSEKDLLPGSVHDVKMIVRGADVSVFVDGRLRLQGEHPSHSQSGKVGFYVEGFTHLQFDDIRISLPTQNVEAVVVEPDVVRLPEGGQTLLRASVLPENASNRAVTWTTSDADVASVDEDGFVTAVGRGEAVVTARSAANPDVFATATVVVSDVLHVTDFENGGGGWLVDANHDIVADGDGNRWYRIANGANAKSPIELSDYVLTYRLKTPDSIPDGARLVMYERDGANGSGYVIYKNTAEGSSWSIADAEWRTLAEAALAGDDLAPGTTYEVKLVGNGSNIRLYVNGELRLEGEHPAHSAAGKVGFYVEGFPDLQFDDIAFSIVRVSVTGIELDRSAVTMEEGESAKLTATVAPHDATTKRVGWSSSDPGVVSVADDGTLKAHGAGTATVTVVSKENADIRAEAVVTVVEPSYPWVRLDDALNDGEHWTVSDAVYAADGTVTMTGNGVYGYGGAAFGSELLRFKADFDAFDGGWYGFAVRSDRVGDPTWVNGNKGYLIVIKEQQIELQSWKPGQTMISIIPNEHVFAGAEHDIEIGAVATDSGVRYLFRVDGDTVFNFLDTDAANPIGSTGYLNVYHYAGANNAIVLKPTRTIASIRTDAERYELAEGESKPAAVEVVYSDGTVEPATAADGVVFATEHPDVAAVDAAGVLTGVSRGETRLFVSYRGATAEAAVIVEKGKGKPDKPEKPDKPGKPEKPGKPDR</sequence>
<dbReference type="PANTHER" id="PTHR36453:SF1">
    <property type="entry name" value="RIGHT HANDED BETA HELIX DOMAIN-CONTAINING PROTEIN"/>
    <property type="match status" value="1"/>
</dbReference>
<dbReference type="Pfam" id="PF13229">
    <property type="entry name" value="Beta_helix"/>
    <property type="match status" value="1"/>
</dbReference>
<comment type="caution">
    <text evidence="4">The sequence shown here is derived from an EMBL/GenBank/DDBJ whole genome shotgun (WGS) entry which is preliminary data.</text>
</comment>
<name>A0A5R9G869_9BACL</name>
<dbReference type="Pfam" id="PF02368">
    <property type="entry name" value="Big_2"/>
    <property type="match status" value="3"/>
</dbReference>
<dbReference type="SUPFAM" id="SSF49373">
    <property type="entry name" value="Invasin/intimin cell-adhesion fragments"/>
    <property type="match status" value="3"/>
</dbReference>
<evidence type="ECO:0000256" key="1">
    <source>
        <dbReference type="SAM" id="MobiDB-lite"/>
    </source>
</evidence>
<dbReference type="InterPro" id="IPR003343">
    <property type="entry name" value="Big_2"/>
</dbReference>
<keyword evidence="2" id="KW-0732">Signal</keyword>
<accession>A0A5R9G869</accession>
<feature type="chain" id="PRO_5024422099" description="BIG2 domain-containing protein" evidence="2">
    <location>
        <begin position="25"/>
        <end position="1627"/>
    </location>
</feature>
<dbReference type="RefSeq" id="WP_138197618.1">
    <property type="nucleotide sequence ID" value="NZ_VCIW01000026.1"/>
</dbReference>
<dbReference type="InterPro" id="IPR011050">
    <property type="entry name" value="Pectin_lyase_fold/virulence"/>
</dbReference>
<protein>
    <recommendedName>
        <fullName evidence="3">BIG2 domain-containing protein</fullName>
    </recommendedName>
</protein>